<dbReference type="InterPro" id="IPR001387">
    <property type="entry name" value="Cro/C1-type_HTH"/>
</dbReference>
<evidence type="ECO:0000256" key="3">
    <source>
        <dbReference type="ARBA" id="ARBA00023125"/>
    </source>
</evidence>
<dbReference type="AlphaFoldDB" id="A0A061S242"/>
<dbReference type="EMBL" id="GBEZ01007129">
    <property type="protein sequence ID" value="JAC78308.1"/>
    <property type="molecule type" value="Transcribed_RNA"/>
</dbReference>
<evidence type="ECO:0000313" key="8">
    <source>
        <dbReference type="EMBL" id="JAC78308.1"/>
    </source>
</evidence>
<dbReference type="FunFam" id="1.10.260.40:FF:000018">
    <property type="entry name" value="Multiprotein bridging factor 1"/>
    <property type="match status" value="1"/>
</dbReference>
<dbReference type="SMART" id="SM00530">
    <property type="entry name" value="HTH_XRE"/>
    <property type="match status" value="1"/>
</dbReference>
<organism evidence="8">
    <name type="scientific">Tetraselmis sp. GSL018</name>
    <dbReference type="NCBI Taxonomy" id="582737"/>
    <lineage>
        <taxon>Eukaryota</taxon>
        <taxon>Viridiplantae</taxon>
        <taxon>Chlorophyta</taxon>
        <taxon>core chlorophytes</taxon>
        <taxon>Chlorodendrophyceae</taxon>
        <taxon>Chlorodendrales</taxon>
        <taxon>Chlorodendraceae</taxon>
        <taxon>Tetraselmis</taxon>
    </lineage>
</organism>
<dbReference type="PROSITE" id="PS50943">
    <property type="entry name" value="HTH_CROC1"/>
    <property type="match status" value="1"/>
</dbReference>
<comment type="similarity">
    <text evidence="1">Belongs to the MBF1 family.</text>
</comment>
<dbReference type="Pfam" id="PF08523">
    <property type="entry name" value="MBF1"/>
    <property type="match status" value="1"/>
</dbReference>
<sequence length="138" mass="15151">MAYQGQDWDTVVLRKKPVSSGQQKSSSAVNQARRSGAEVETIKKHNAGTNTKSGLNAAKLERETEELAHEKVSTELKKQIQQARLAKKMTQAQLAQAINEKPSVINDYESGKAIPNPQILSKMSRVLGVTLKKNPGKK</sequence>
<evidence type="ECO:0000256" key="4">
    <source>
        <dbReference type="ARBA" id="ARBA00023163"/>
    </source>
</evidence>
<evidence type="ECO:0000259" key="7">
    <source>
        <dbReference type="PROSITE" id="PS50943"/>
    </source>
</evidence>
<evidence type="ECO:0000256" key="5">
    <source>
        <dbReference type="SAM" id="Coils"/>
    </source>
</evidence>
<evidence type="ECO:0000256" key="1">
    <source>
        <dbReference type="ARBA" id="ARBA00009802"/>
    </source>
</evidence>
<gene>
    <name evidence="8" type="primary">MBF1</name>
    <name evidence="8" type="ORF">TSPGSL018_15463</name>
</gene>
<feature type="coiled-coil region" evidence="5">
    <location>
        <begin position="57"/>
        <end position="100"/>
    </location>
</feature>
<dbReference type="SUPFAM" id="SSF47413">
    <property type="entry name" value="lambda repressor-like DNA-binding domains"/>
    <property type="match status" value="1"/>
</dbReference>
<accession>A0A061S242</accession>
<evidence type="ECO:0000256" key="2">
    <source>
        <dbReference type="ARBA" id="ARBA00023015"/>
    </source>
</evidence>
<feature type="domain" description="HTH cro/C1-type" evidence="7">
    <location>
        <begin position="80"/>
        <end position="134"/>
    </location>
</feature>
<dbReference type="GO" id="GO:0005634">
    <property type="term" value="C:nucleus"/>
    <property type="evidence" value="ECO:0007669"/>
    <property type="project" value="TreeGrafter"/>
</dbReference>
<dbReference type="GO" id="GO:0003677">
    <property type="term" value="F:DNA binding"/>
    <property type="evidence" value="ECO:0007669"/>
    <property type="project" value="UniProtKB-KW"/>
</dbReference>
<keyword evidence="4" id="KW-0804">Transcription</keyword>
<evidence type="ECO:0000256" key="6">
    <source>
        <dbReference type="SAM" id="MobiDB-lite"/>
    </source>
</evidence>
<protein>
    <submittedName>
        <fullName evidence="8">Putative transcription factor</fullName>
    </submittedName>
</protein>
<dbReference type="InterPro" id="IPR013729">
    <property type="entry name" value="MBF1_N"/>
</dbReference>
<keyword evidence="2" id="KW-0805">Transcription regulation</keyword>
<dbReference type="GO" id="GO:0003713">
    <property type="term" value="F:transcription coactivator activity"/>
    <property type="evidence" value="ECO:0007669"/>
    <property type="project" value="UniProtKB-ARBA"/>
</dbReference>
<feature type="region of interest" description="Disordered" evidence="6">
    <location>
        <begin position="1"/>
        <end position="57"/>
    </location>
</feature>
<name>A0A061S242_9CHLO</name>
<dbReference type="Gene3D" id="1.10.260.40">
    <property type="entry name" value="lambda repressor-like DNA-binding domains"/>
    <property type="match status" value="1"/>
</dbReference>
<feature type="compositionally biased region" description="Polar residues" evidence="6">
    <location>
        <begin position="19"/>
        <end position="33"/>
    </location>
</feature>
<dbReference type="CDD" id="cd00093">
    <property type="entry name" value="HTH_XRE"/>
    <property type="match status" value="1"/>
</dbReference>
<proteinExistence type="inferred from homology"/>
<dbReference type="Pfam" id="PF01381">
    <property type="entry name" value="HTH_3"/>
    <property type="match status" value="1"/>
</dbReference>
<keyword evidence="3" id="KW-0238">DNA-binding</keyword>
<dbReference type="PANTHER" id="PTHR10245:SF15">
    <property type="entry name" value="ENDOTHELIAL DIFFERENTIATION-RELATED FACTOR 1"/>
    <property type="match status" value="1"/>
</dbReference>
<keyword evidence="5" id="KW-0175">Coiled coil</keyword>
<dbReference type="InterPro" id="IPR010982">
    <property type="entry name" value="Lambda_DNA-bd_dom_sf"/>
</dbReference>
<reference evidence="8" key="1">
    <citation type="submission" date="2014-05" db="EMBL/GenBank/DDBJ databases">
        <title>The transcriptome of the halophilic microalga Tetraselmis sp. GSL018 isolated from the Great Salt Lake, Utah.</title>
        <authorList>
            <person name="Jinkerson R.E."/>
            <person name="D'Adamo S."/>
            <person name="Posewitz M.C."/>
        </authorList>
    </citation>
    <scope>NUCLEOTIDE SEQUENCE</scope>
    <source>
        <strain evidence="8">GSL018</strain>
    </source>
</reference>
<dbReference type="PANTHER" id="PTHR10245">
    <property type="entry name" value="ENDOTHELIAL DIFFERENTIATION-RELATED FACTOR 1 MULTIPROTEIN BRIDGING FACTOR 1"/>
    <property type="match status" value="1"/>
</dbReference>